<dbReference type="CDD" id="cd16025">
    <property type="entry name" value="PAS_like"/>
    <property type="match status" value="1"/>
</dbReference>
<evidence type="ECO:0000256" key="3">
    <source>
        <dbReference type="ARBA" id="ARBA00022801"/>
    </source>
</evidence>
<accession>A0ABV4YU43</accession>
<evidence type="ECO:0000256" key="5">
    <source>
        <dbReference type="SAM" id="SignalP"/>
    </source>
</evidence>
<gene>
    <name evidence="7" type="ORF">P5G62_014670</name>
</gene>
<sequence length="769" mass="84813">MVNRYSGSKPIMKALAIGSMLTLTATMTACSSNISFAKTSEKPKENTNKAATNPIKYANGEKKPNIIYIVLDDIGFSDLGAYGSEIKTPNIDQLAADGLRYNNFNTTPLCSPTRASLLTGRENHSVGMGNVANVTLGPERPNFQGGVTPAAGTVAEILKENNYSTFGVGKWHIAPIYTVTPAGPFDYWPLSKGFERYYGYMDGETGQFKPQLVNGNELIEAPKTDGYNLNDDLLSHAKQYITDHVSIYPDKPFFMNYALSAGHSPIQVPEKYIDMYDGVYDKGWDSIRLERFERQKELGIIPVNTTLAKSDPSVKPWESFSTEQKKLYTRFMQAYAGFITQADEEVGKLISYLKETGQYDNTMIVLLGDNGAAPEGGENGTDSFFSALTAGRVASVDDLMKKYELIGGPEMQALYPKGWAQVSNTPFNKYKGSVYAGALRNPLIISWPNGIKDKGSIRSQYVHVTDITPTVLDVLEFEPPQELKGVSQMPMYGTSIVSTFDNANAPEVRNLAITYHQPNRAIYHDGWKAISVHKNGTSFDEDVWELFKVSEDYTESTNVADKYPEKLKELQELFMSEAEKHNMLPLTEGSPADMGYVTADSPANRTTFKYYPGVGTLNPKAMPQVNTNSFTITVPITEGGSGVLAAMGDEIGGFTFYIKNNKLEFLYNKFDTISKITSSVNVPKGKSEVKFVFNRTSMAGGNGTLYINGKKVGEGQVQTATMVSIEGLSIGRDAMNPVTKEYKKNGDFPFTGKFDFVQFDLTKFIPGQH</sequence>
<keyword evidence="2" id="KW-0479">Metal-binding</keyword>
<dbReference type="InterPro" id="IPR000917">
    <property type="entry name" value="Sulfatase_N"/>
</dbReference>
<dbReference type="PROSITE" id="PS00523">
    <property type="entry name" value="SULFATASE_1"/>
    <property type="match status" value="1"/>
</dbReference>
<dbReference type="Gene3D" id="3.30.1120.10">
    <property type="match status" value="1"/>
</dbReference>
<dbReference type="Proteomes" id="UP001241748">
    <property type="component" value="Unassembled WGS sequence"/>
</dbReference>
<name>A0ABV4YU43_9BACI</name>
<dbReference type="PANTHER" id="PTHR42693:SF33">
    <property type="entry name" value="ARYLSULFATASE"/>
    <property type="match status" value="1"/>
</dbReference>
<keyword evidence="4" id="KW-0106">Calcium</keyword>
<keyword evidence="5" id="KW-0732">Signal</keyword>
<dbReference type="InterPro" id="IPR050738">
    <property type="entry name" value="Sulfatase"/>
</dbReference>
<comment type="similarity">
    <text evidence="1">Belongs to the sulfatase family.</text>
</comment>
<dbReference type="PANTHER" id="PTHR42693">
    <property type="entry name" value="ARYLSULFATASE FAMILY MEMBER"/>
    <property type="match status" value="1"/>
</dbReference>
<reference evidence="7 8" key="1">
    <citation type="submission" date="2024-05" db="EMBL/GenBank/DDBJ databases">
        <authorList>
            <person name="Venkateswaran K."/>
        </authorList>
    </citation>
    <scope>NUCLEOTIDE SEQUENCE [LARGE SCALE GENOMIC DNA]</scope>
    <source>
        <strain evidence="7 8">179-C4-2-HS</strain>
    </source>
</reference>
<evidence type="ECO:0000256" key="4">
    <source>
        <dbReference type="ARBA" id="ARBA00022837"/>
    </source>
</evidence>
<protein>
    <submittedName>
        <fullName evidence="7">Arylsulfatase</fullName>
    </submittedName>
</protein>
<keyword evidence="8" id="KW-1185">Reference proteome</keyword>
<dbReference type="InterPro" id="IPR024607">
    <property type="entry name" value="Sulfatase_CS"/>
</dbReference>
<dbReference type="Gene3D" id="2.60.120.200">
    <property type="match status" value="1"/>
</dbReference>
<evidence type="ECO:0000313" key="8">
    <source>
        <dbReference type="Proteomes" id="UP001241748"/>
    </source>
</evidence>
<dbReference type="Gene3D" id="3.40.720.10">
    <property type="entry name" value="Alkaline Phosphatase, subunit A"/>
    <property type="match status" value="1"/>
</dbReference>
<evidence type="ECO:0000313" key="7">
    <source>
        <dbReference type="EMBL" id="MFB3168359.1"/>
    </source>
</evidence>
<keyword evidence="3" id="KW-0378">Hydrolase</keyword>
<dbReference type="Pfam" id="PF00884">
    <property type="entry name" value="Sulfatase"/>
    <property type="match status" value="1"/>
</dbReference>
<organism evidence="7 8">
    <name type="scientific">Neobacillus driksii</name>
    <dbReference type="NCBI Taxonomy" id="3035913"/>
    <lineage>
        <taxon>Bacteria</taxon>
        <taxon>Bacillati</taxon>
        <taxon>Bacillota</taxon>
        <taxon>Bacilli</taxon>
        <taxon>Bacillales</taxon>
        <taxon>Bacillaceae</taxon>
        <taxon>Neobacillus</taxon>
    </lineage>
</organism>
<dbReference type="EMBL" id="JAROBZ020000001">
    <property type="protein sequence ID" value="MFB3168359.1"/>
    <property type="molecule type" value="Genomic_DNA"/>
</dbReference>
<dbReference type="InterPro" id="IPR013320">
    <property type="entry name" value="ConA-like_dom_sf"/>
</dbReference>
<feature type="signal peptide" evidence="5">
    <location>
        <begin position="1"/>
        <end position="25"/>
    </location>
</feature>
<evidence type="ECO:0000256" key="2">
    <source>
        <dbReference type="ARBA" id="ARBA00022723"/>
    </source>
</evidence>
<evidence type="ECO:0000259" key="6">
    <source>
        <dbReference type="Pfam" id="PF00884"/>
    </source>
</evidence>
<dbReference type="RefSeq" id="WP_306073072.1">
    <property type="nucleotide sequence ID" value="NZ_JAROBZ020000001.1"/>
</dbReference>
<proteinExistence type="inferred from homology"/>
<dbReference type="InterPro" id="IPR017850">
    <property type="entry name" value="Alkaline_phosphatase_core_sf"/>
</dbReference>
<dbReference type="PROSITE" id="PS51257">
    <property type="entry name" value="PROKAR_LIPOPROTEIN"/>
    <property type="match status" value="1"/>
</dbReference>
<comment type="caution">
    <text evidence="7">The sequence shown here is derived from an EMBL/GenBank/DDBJ whole genome shotgun (WGS) entry which is preliminary data.</text>
</comment>
<dbReference type="SUPFAM" id="SSF53649">
    <property type="entry name" value="Alkaline phosphatase-like"/>
    <property type="match status" value="1"/>
</dbReference>
<feature type="chain" id="PRO_5045768823" evidence="5">
    <location>
        <begin position="26"/>
        <end position="769"/>
    </location>
</feature>
<feature type="domain" description="Sulfatase N-terminal" evidence="6">
    <location>
        <begin position="64"/>
        <end position="475"/>
    </location>
</feature>
<evidence type="ECO:0000256" key="1">
    <source>
        <dbReference type="ARBA" id="ARBA00008779"/>
    </source>
</evidence>
<dbReference type="SUPFAM" id="SSF49899">
    <property type="entry name" value="Concanavalin A-like lectins/glucanases"/>
    <property type="match status" value="1"/>
</dbReference>